<dbReference type="Proteomes" id="UP000008229">
    <property type="component" value="Chromosome"/>
</dbReference>
<accession>D3F5K1</accession>
<dbReference type="Gene3D" id="3.60.15.10">
    <property type="entry name" value="Ribonuclease Z/Hydroxyacylglutathione hydrolase-like"/>
    <property type="match status" value="1"/>
</dbReference>
<dbReference type="EMBL" id="CP001854">
    <property type="protein sequence ID" value="ADB50668.1"/>
    <property type="molecule type" value="Genomic_DNA"/>
</dbReference>
<name>D3F5K1_CONWI</name>
<feature type="domain" description="Metallo-beta-lactamase" evidence="2">
    <location>
        <begin position="19"/>
        <end position="217"/>
    </location>
</feature>
<dbReference type="OrthoDB" id="3204284at2"/>
<evidence type="ECO:0000313" key="3">
    <source>
        <dbReference type="EMBL" id="ADB50668.1"/>
    </source>
</evidence>
<dbReference type="InterPro" id="IPR050114">
    <property type="entry name" value="UPF0173_UPF0282_UlaG_hydrolase"/>
</dbReference>
<dbReference type="GO" id="GO:0016787">
    <property type="term" value="F:hydrolase activity"/>
    <property type="evidence" value="ECO:0007669"/>
    <property type="project" value="UniProtKB-KW"/>
</dbReference>
<organism evidence="3 4">
    <name type="scientific">Conexibacter woesei (strain DSM 14684 / CCUG 47730 / CIP 108061 / JCM 11494 / NBRC 100937 / ID131577)</name>
    <dbReference type="NCBI Taxonomy" id="469383"/>
    <lineage>
        <taxon>Bacteria</taxon>
        <taxon>Bacillati</taxon>
        <taxon>Actinomycetota</taxon>
        <taxon>Thermoleophilia</taxon>
        <taxon>Solirubrobacterales</taxon>
        <taxon>Conexibacteraceae</taxon>
        <taxon>Conexibacter</taxon>
    </lineage>
</organism>
<proteinExistence type="predicted"/>
<reference evidence="3 4" key="1">
    <citation type="journal article" date="2010" name="Stand. Genomic Sci.">
        <title>Complete genome sequence of Conexibacter woesei type strain (ID131577).</title>
        <authorList>
            <person name="Pukall R."/>
            <person name="Lapidus A."/>
            <person name="Glavina Del Rio T."/>
            <person name="Copeland A."/>
            <person name="Tice H."/>
            <person name="Cheng J.-F."/>
            <person name="Lucas S."/>
            <person name="Chen F."/>
            <person name="Nolan M."/>
            <person name="Bruce D."/>
            <person name="Goodwin L."/>
            <person name="Pitluck S."/>
            <person name="Mavromatis K."/>
            <person name="Ivanova N."/>
            <person name="Ovchinnikova G."/>
            <person name="Pati A."/>
            <person name="Chen A."/>
            <person name="Palaniappan K."/>
            <person name="Land M."/>
            <person name="Hauser L."/>
            <person name="Chang Y.-J."/>
            <person name="Jeffries C.D."/>
            <person name="Chain P."/>
            <person name="Meincke L."/>
            <person name="Sims D."/>
            <person name="Brettin T."/>
            <person name="Detter J.C."/>
            <person name="Rohde M."/>
            <person name="Goeker M."/>
            <person name="Bristow J."/>
            <person name="Eisen J.A."/>
            <person name="Markowitz V."/>
            <person name="Kyrpides N.C."/>
            <person name="Klenk H.-P."/>
            <person name="Hugenholtz P."/>
        </authorList>
    </citation>
    <scope>NUCLEOTIDE SEQUENCE [LARGE SCALE GENOMIC DNA]</scope>
    <source>
        <strain evidence="4">DSM 14684 / CIP 108061 / JCM 11494 / NBRC 100937 / ID131577</strain>
    </source>
</reference>
<protein>
    <recommendedName>
        <fullName evidence="2">Metallo-beta-lactamase domain-containing protein</fullName>
    </recommendedName>
</protein>
<dbReference type="STRING" id="469383.Cwoe_2243"/>
<dbReference type="PANTHER" id="PTHR43546">
    <property type="entry name" value="UPF0173 METAL-DEPENDENT HYDROLASE MJ1163-RELATED"/>
    <property type="match status" value="1"/>
</dbReference>
<dbReference type="KEGG" id="cwo:Cwoe_2243"/>
<sequence length="257" mass="26964">MRLRLIRNATLRLEYAGRDLLLDPCLDDARSWAPIEGILHADVPSPLRPLPEPAERVVAGLDGVLATHLHVDHWDATARRLLPAAIPLACQPADAAALHAQGFTAVRAVEGGSAAEWLGIELQRTGGRHSAGPAAEALGPVSGFVLRAPGEPVLYVAGDSVWCEEVEQALARHAPDVVVLNCGAASLADGERITMDAGDVARVLEAAPAAIVVAVHFETVSHCVLTREQLRAALPGAPGAPARLRVPDDGETLLLSL</sequence>
<dbReference type="HOGENOM" id="CLU_096448_0_0_11"/>
<evidence type="ECO:0000313" key="4">
    <source>
        <dbReference type="Proteomes" id="UP000008229"/>
    </source>
</evidence>
<gene>
    <name evidence="3" type="ordered locus">Cwoe_2243</name>
</gene>
<dbReference type="InterPro" id="IPR001279">
    <property type="entry name" value="Metallo-B-lactamas"/>
</dbReference>
<dbReference type="AlphaFoldDB" id="D3F5K1"/>
<reference evidence="4" key="2">
    <citation type="submission" date="2010-01" db="EMBL/GenBank/DDBJ databases">
        <title>The complete genome of Conexibacter woesei DSM 14684.</title>
        <authorList>
            <consortium name="US DOE Joint Genome Institute (JGI-PGF)"/>
            <person name="Lucas S."/>
            <person name="Copeland A."/>
            <person name="Lapidus A."/>
            <person name="Glavina del Rio T."/>
            <person name="Dalin E."/>
            <person name="Tice H."/>
            <person name="Bruce D."/>
            <person name="Goodwin L."/>
            <person name="Pitluck S."/>
            <person name="Kyrpides N."/>
            <person name="Mavromatis K."/>
            <person name="Ivanova N."/>
            <person name="Mikhailova N."/>
            <person name="Chertkov O."/>
            <person name="Brettin T."/>
            <person name="Detter J.C."/>
            <person name="Han C."/>
            <person name="Larimer F."/>
            <person name="Land M."/>
            <person name="Hauser L."/>
            <person name="Markowitz V."/>
            <person name="Cheng J.-F."/>
            <person name="Hugenholtz P."/>
            <person name="Woyke T."/>
            <person name="Wu D."/>
            <person name="Pukall R."/>
            <person name="Steenblock K."/>
            <person name="Schneider S."/>
            <person name="Klenk H.-P."/>
            <person name="Eisen J.A."/>
        </authorList>
    </citation>
    <scope>NUCLEOTIDE SEQUENCE [LARGE SCALE GENOMIC DNA]</scope>
    <source>
        <strain evidence="4">DSM 14684 / CIP 108061 / JCM 11494 / NBRC 100937 / ID131577</strain>
    </source>
</reference>
<keyword evidence="1" id="KW-0378">Hydrolase</keyword>
<dbReference type="eggNOG" id="COG2220">
    <property type="taxonomic scope" value="Bacteria"/>
</dbReference>
<evidence type="ECO:0000259" key="2">
    <source>
        <dbReference type="Pfam" id="PF12706"/>
    </source>
</evidence>
<dbReference type="CDD" id="cd06262">
    <property type="entry name" value="metallo-hydrolase-like_MBL-fold"/>
    <property type="match status" value="1"/>
</dbReference>
<dbReference type="Pfam" id="PF12706">
    <property type="entry name" value="Lactamase_B_2"/>
    <property type="match status" value="1"/>
</dbReference>
<keyword evidence="4" id="KW-1185">Reference proteome</keyword>
<dbReference type="SUPFAM" id="SSF56281">
    <property type="entry name" value="Metallo-hydrolase/oxidoreductase"/>
    <property type="match status" value="1"/>
</dbReference>
<dbReference type="PANTHER" id="PTHR43546:SF9">
    <property type="entry name" value="L-ASCORBATE-6-PHOSPHATE LACTONASE ULAG-RELATED"/>
    <property type="match status" value="1"/>
</dbReference>
<evidence type="ECO:0000256" key="1">
    <source>
        <dbReference type="ARBA" id="ARBA00022801"/>
    </source>
</evidence>
<dbReference type="InterPro" id="IPR036866">
    <property type="entry name" value="RibonucZ/Hydroxyglut_hydro"/>
</dbReference>
<dbReference type="RefSeq" id="WP_012933719.1">
    <property type="nucleotide sequence ID" value="NC_013739.1"/>
</dbReference>